<dbReference type="EMBL" id="JBFXLS010000011">
    <property type="protein sequence ID" value="KAL2830897.1"/>
    <property type="molecule type" value="Genomic_DNA"/>
</dbReference>
<dbReference type="Proteomes" id="UP001610335">
    <property type="component" value="Unassembled WGS sequence"/>
</dbReference>
<organism evidence="2 3">
    <name type="scientific">Aspergillus cavernicola</name>
    <dbReference type="NCBI Taxonomy" id="176166"/>
    <lineage>
        <taxon>Eukaryota</taxon>
        <taxon>Fungi</taxon>
        <taxon>Dikarya</taxon>
        <taxon>Ascomycota</taxon>
        <taxon>Pezizomycotina</taxon>
        <taxon>Eurotiomycetes</taxon>
        <taxon>Eurotiomycetidae</taxon>
        <taxon>Eurotiales</taxon>
        <taxon>Aspergillaceae</taxon>
        <taxon>Aspergillus</taxon>
        <taxon>Aspergillus subgen. Nidulantes</taxon>
    </lineage>
</organism>
<feature type="domain" description="Jacalin-type lectin" evidence="1">
    <location>
        <begin position="7"/>
        <end position="153"/>
    </location>
</feature>
<comment type="caution">
    <text evidence="2">The sequence shown here is derived from an EMBL/GenBank/DDBJ whole genome shotgun (WGS) entry which is preliminary data.</text>
</comment>
<dbReference type="SUPFAM" id="SSF51101">
    <property type="entry name" value="Mannose-binding lectins"/>
    <property type="match status" value="1"/>
</dbReference>
<dbReference type="InterPro" id="IPR036404">
    <property type="entry name" value="Jacalin-like_lectin_dom_sf"/>
</dbReference>
<sequence length="153" mass="17016">MPATQGRVLNGPYGGLGGSYYNAEHGEHKIKKLDAWGRSYAGYDVLNGIQFTWDDNYNGPLIGHKNDNIHREFEFQDDEKINAMTVYAGDGEGFVNGLEFDTNRGRHYEVGGKEGKVNHLRNLGTGDWIGAEGRDNIHGASDVVDSMDIYFKT</sequence>
<dbReference type="Pfam" id="PF01419">
    <property type="entry name" value="Jacalin"/>
    <property type="match status" value="1"/>
</dbReference>
<evidence type="ECO:0000259" key="1">
    <source>
        <dbReference type="PROSITE" id="PS51752"/>
    </source>
</evidence>
<dbReference type="InterPro" id="IPR001229">
    <property type="entry name" value="Jacalin-like_lectin_dom"/>
</dbReference>
<evidence type="ECO:0000313" key="2">
    <source>
        <dbReference type="EMBL" id="KAL2830897.1"/>
    </source>
</evidence>
<name>A0ABR4ITG5_9EURO</name>
<reference evidence="2 3" key="1">
    <citation type="submission" date="2024-07" db="EMBL/GenBank/DDBJ databases">
        <title>Section-level genome sequencing and comparative genomics of Aspergillus sections Usti and Cavernicolus.</title>
        <authorList>
            <consortium name="Lawrence Berkeley National Laboratory"/>
            <person name="Nybo J.L."/>
            <person name="Vesth T.C."/>
            <person name="Theobald S."/>
            <person name="Frisvad J.C."/>
            <person name="Larsen T.O."/>
            <person name="Kjaerboelling I."/>
            <person name="Rothschild-Mancinelli K."/>
            <person name="Lyhne E.K."/>
            <person name="Kogle M.E."/>
            <person name="Barry K."/>
            <person name="Clum A."/>
            <person name="Na H."/>
            <person name="Ledsgaard L."/>
            <person name="Lin J."/>
            <person name="Lipzen A."/>
            <person name="Kuo A."/>
            <person name="Riley R."/>
            <person name="Mondo S."/>
            <person name="LaButti K."/>
            <person name="Haridas S."/>
            <person name="Pangalinan J."/>
            <person name="Salamov A.A."/>
            <person name="Simmons B.A."/>
            <person name="Magnuson J.K."/>
            <person name="Chen J."/>
            <person name="Drula E."/>
            <person name="Henrissat B."/>
            <person name="Wiebenga A."/>
            <person name="Lubbers R.J."/>
            <person name="Gomes A.C."/>
            <person name="Makela M.R."/>
            <person name="Stajich J."/>
            <person name="Grigoriev I.V."/>
            <person name="Mortensen U.H."/>
            <person name="De vries R.P."/>
            <person name="Baker S.E."/>
            <person name="Andersen M.R."/>
        </authorList>
    </citation>
    <scope>NUCLEOTIDE SEQUENCE [LARGE SCALE GENOMIC DNA]</scope>
    <source>
        <strain evidence="2 3">CBS 600.67</strain>
    </source>
</reference>
<proteinExistence type="predicted"/>
<evidence type="ECO:0000313" key="3">
    <source>
        <dbReference type="Proteomes" id="UP001610335"/>
    </source>
</evidence>
<gene>
    <name evidence="2" type="ORF">BDW59DRAFT_158332</name>
</gene>
<dbReference type="Gene3D" id="2.100.10.30">
    <property type="entry name" value="Jacalin-like lectin domain"/>
    <property type="match status" value="1"/>
</dbReference>
<accession>A0ABR4ITG5</accession>
<keyword evidence="3" id="KW-1185">Reference proteome</keyword>
<dbReference type="PROSITE" id="PS51752">
    <property type="entry name" value="JACALIN_LECTIN"/>
    <property type="match status" value="1"/>
</dbReference>
<protein>
    <submittedName>
        <fullName evidence="2">Jacalin-like lectin domain-containing protein</fullName>
    </submittedName>
</protein>